<dbReference type="Proteomes" id="UP000032408">
    <property type="component" value="Chromosome"/>
</dbReference>
<dbReference type="OrthoDB" id="11516at2157"/>
<evidence type="ECO:0000313" key="2">
    <source>
        <dbReference type="Proteomes" id="UP000032408"/>
    </source>
</evidence>
<evidence type="ECO:0000313" key="1">
    <source>
        <dbReference type="EMBL" id="AJW71082.1"/>
    </source>
</evidence>
<reference evidence="1 2" key="2">
    <citation type="journal article" date="2016" name="ISME J.">
        <title>Physiological and genomic characterization of two novel marine thaumarchaeal strains indicates niche differentiation.</title>
        <authorList>
            <person name="Bayer B."/>
            <person name="Vojvoda J."/>
            <person name="Offre P."/>
            <person name="Alves R.J."/>
            <person name="Elisabeth N.H."/>
            <person name="Garcia J.A."/>
            <person name="Volland J.M."/>
            <person name="Srivastava A."/>
            <person name="Schleper C."/>
            <person name="Herndl G.J."/>
        </authorList>
    </citation>
    <scope>NUCLEOTIDE SEQUENCE [LARGE SCALE GENOMIC DNA]</scope>
    <source>
        <strain evidence="1 2">NF5</strain>
    </source>
</reference>
<protein>
    <submittedName>
        <fullName evidence="1">Uncharacterized protein</fullName>
    </submittedName>
</protein>
<sequence>MASIIFGVTSAFAISELERASMNDPRLENAFGQPITDNVNVNQQIQISADITNNQPKSQNFVYLVQIIDEGGIVVSVGWISGQLTPDQKLNPSLSWTPKDSGEFIAEIFVWEGLVNHNALTDFSKLNINVS</sequence>
<proteinExistence type="predicted"/>
<dbReference type="EMBL" id="CP011070">
    <property type="protein sequence ID" value="AJW71082.1"/>
    <property type="molecule type" value="Genomic_DNA"/>
</dbReference>
<name>A0A0D5C3V1_9ARCH</name>
<dbReference type="STRING" id="1580092.NADRNF5_1397"/>
<accession>A0A0D5C3V1</accession>
<dbReference type="KEGG" id="nin:NADRNF5_1397"/>
<organism evidence="1 2">
    <name type="scientific">Nitrosopumilus adriaticus</name>
    <dbReference type="NCBI Taxonomy" id="1580092"/>
    <lineage>
        <taxon>Archaea</taxon>
        <taxon>Nitrososphaerota</taxon>
        <taxon>Nitrososphaeria</taxon>
        <taxon>Nitrosopumilales</taxon>
        <taxon>Nitrosopumilaceae</taxon>
        <taxon>Nitrosopumilus</taxon>
    </lineage>
</organism>
<dbReference type="AlphaFoldDB" id="A0A0D5C3V1"/>
<dbReference type="HOGENOM" id="CLU_151083_0_0_2"/>
<keyword evidence="2" id="KW-1185">Reference proteome</keyword>
<reference evidence="2" key="1">
    <citation type="submission" date="2015-03" db="EMBL/GenBank/DDBJ databases">
        <title>Characterization of two novel Thaumarchaeota isolated from the Northern Adriatic Sea.</title>
        <authorList>
            <person name="Bayer B."/>
            <person name="Vojvoda J."/>
            <person name="Offre P."/>
            <person name="Srivastava A."/>
            <person name="Elisabeth N."/>
            <person name="Garcia J.A.L."/>
            <person name="Schleper C."/>
            <person name="Herndl G.J."/>
        </authorList>
    </citation>
    <scope>NUCLEOTIDE SEQUENCE [LARGE SCALE GENOMIC DNA]</scope>
    <source>
        <strain evidence="2">NF5</strain>
    </source>
</reference>
<gene>
    <name evidence="1" type="ORF">NADRNF5_1397</name>
</gene>